<protein>
    <submittedName>
        <fullName evidence="2">Uncharacterized protein</fullName>
    </submittedName>
</protein>
<feature type="compositionally biased region" description="Low complexity" evidence="1">
    <location>
        <begin position="977"/>
        <end position="990"/>
    </location>
</feature>
<feature type="compositionally biased region" description="Polar residues" evidence="1">
    <location>
        <begin position="440"/>
        <end position="464"/>
    </location>
</feature>
<feature type="compositionally biased region" description="Low complexity" evidence="1">
    <location>
        <begin position="508"/>
        <end position="522"/>
    </location>
</feature>
<sequence length="2402" mass="244169">MINSLNIQNTGSISELGQSPNLTINSAPAPSVLPRSEALANSNDVLPSAVTAQDSCFEQGEEKLTENNNVNKPAKNKKVNCKSNKYNNKTKAKTHLAAIAGATTLGAVLAPFTGGLSLLPTAFVVLFGNASALAMYGGSEFFLGQNAINKEEVPKDKLKEKETPETALKRTPERPIFPRYLERRTHFDEVDGLKRNGPDSFNVTNNYYSPTFNINVGDYFFNNQTNNRDESKAEDKPFAESAAQSDVSSQTTTLFDEAIQNMGQLQVVDVSEISPDTLFSEVTDHATNIGTEDTVDNLLGALESCHLQSGQAKLVKVTLEGGLQAYLGGISDDTADALPPVVTENVTSSPVKKWPEVKIPARIITTSGNASVDGNPGYRPTRVDSNGETMGYEMRDRVSSSSTPSQSTATSSKGSVNTERSATQTGTPAQADSTKGVEPNVSTPEQKPSADASNGEPTSVQGKTSEGIDSGVGTPESTPSMDAATGEPNTADDKHAVGESTPTHESGESVASVESEPASSGPAKRWPEVKTPARVITSAGNASVDGNPGYRPTRVDSNGETMGYEMRDRVSSSSTPSPSTAPSSKGSVNAEGNAPQTGTPAQAGSSKGVEPNVATPEQKPSADVSSGEPTSAQGNASEGIDSGVATPEQKPSADAFSGEPTSAQGNASEGIDAGVATPEQKPSMGASSGEPTSAQGNASEGTDSGVGTPESTPSVDAATGEPNTADDKNAVGESTPTHESGESVPSVESEQASSGPAKRWPEVKTPARVITSAGNASIDGNPGYRPTRVDSNGETMGYEMRDRVPASSTPSASTGPSSKGSVNAEGNAPQTGTPAQAGSSKGVEPNVATPEQKPSADASSGEPTAAQGNASEGIDSGVGTPESTPSVDAATGEPNTADDKNAVGESTPTHESGESVPSVESEQASSGPAKRWPEVKTPARVITSAGNASIDGNPGYRPTRVDSNGETMGYEMRDRVPASSTPSPSSAPSSNGSVNAEGNAPQTGTPTQAGSSNVEPSVATPEQKPSADASSGEPISTQGNAPESIDSGVATPEQKPSAEASSGEPTSAQGNASEGIDSGVDTPESTPSVDAATGEPNTADNKNAAGESTPSVEPEQAPSGPAKRWPEVKTPARVITSAGNASIDGNPGYRPTRVDSNGETMGYEMRDRVPASSTPSASTAPSSKGSVNAEGNAPQTGTPAQAGSANVEPKVATPEQKTSADVSRGEPTLTQGNAPEGIDSGVATPEQKPSVSGSTDEPTLAQGNAPEGIDAGVSTPESTPSVDAATGEPNTADDKNAAGESIPTLAEGATPTHESGESVPSVEPEQTSSGPAKRWPEVKTPARVITSAGNASIDGNPGYRPTRVDSNGETMGYEMRDRVPASSTPSASTAASSKGSVNAEGNAPQTGTPAQAGSSNVEPSVATPEQKPSADAFSGEPTSAQGNAPEGIDAGVSTPESTPSVDAATGEPNTADDKNAAGESIPTLAEGATPTHESGESVPSVEPEQTSSGPAKRWPEVKTPARVITSAGNASIDGNPGYRPTRVDSNGETMGYEMRDRVPASSTPSASTAASSKGSVNAEGNAPQTGTPAQAGSSNVEPSVATPEQKPSVSGSTDEPTLAQGNASEGIDAGVSTPESTPSVDAATGEPNTADNKNAAGESIPTLAEGATPTHESGESVPSVEPEQTSSGPAKRWPEVKTPARVITSAGNASIDGNPGYRPTRVDSNGETMGYEMRDRVPASSTPSASTAASSKGSVNAEGNAPQTGTPAQAGSSNVEPSVATPEQKPSADAFSGEPTSAQGNAPEGIDAGVSTPESTPSVDAATGEPNTADDKNAAGESIPTLAEGATPTHESGESVPSVEPEQTSSGPAKRWPEVKTPARVITSAGNASIDGNPGYRPTRVDSNGETMGYEMRDRVPASSTPSASTAASSKGSVNAEGNAPQTGTPAQAGSSNVEPSVATPEQKPSVSGSTDEPTLAQGNASEGIDAGVSTPESTPSVDAATGEPNTADNKNAVGESSPTHESGESVPSVEPEQTSSGPAKRWPEVKTPARVITSAGNASIDGNPGYRPTRVDSNGETMGYEMRDRVPASSTPSASTAASSKGSVNAEGNAPQTGTPAQAGSSNVEPSVATPEQKPSADAFSGEPTSAQGNAPEGIDAGVSTPESTPSVDEVNHLATSQEKEVSESSFTHRSEIKFHVNAEIDTDINPLGERFTSTLKVNLGSGQASIQTQASDSFVDWQSAQVEDGIEFKEAVLVTEDVKDEILWATGELNDGPELRFAKKIDNSSAQNFESGLDNQRTASSGVARNEGSTKEVVGSVSGKKWKVNMPAPVLTTQGMMSGHARNYTQGILNNIRDLNTTRKEYETTLVSGLVGSNSSVSIWAHSERSMVVPVANSSNFKMM</sequence>
<reference evidence="2" key="1">
    <citation type="journal article" date="2017" name="Appl. Environ. Microbiol.">
        <title>Parallel evolution of two clades of a major Atlantic endemic Vibrio parahaemolyticus pathogen lineage by independent acquisition of related pathogenicity islands.</title>
        <authorList>
            <person name="Xu F."/>
            <person name="Gonzalez-Escalona N."/>
            <person name="Drees K.P."/>
            <person name="Sebra R.P."/>
            <person name="Cooper V.S."/>
            <person name="Jones S.H."/>
            <person name="Whistler C.A."/>
        </authorList>
    </citation>
    <scope>NUCLEOTIDE SEQUENCE</scope>
    <source>
        <strain evidence="2">MAVP-QPI</strain>
    </source>
</reference>
<feature type="compositionally biased region" description="Low complexity" evidence="1">
    <location>
        <begin position="806"/>
        <end position="821"/>
    </location>
</feature>
<feature type="region of interest" description="Disordered" evidence="1">
    <location>
        <begin position="1"/>
        <end position="21"/>
    </location>
</feature>
<feature type="compositionally biased region" description="Polar residues" evidence="1">
    <location>
        <begin position="828"/>
        <end position="839"/>
    </location>
</feature>
<feature type="compositionally biased region" description="Polar residues" evidence="1">
    <location>
        <begin position="594"/>
        <end position="605"/>
    </location>
</feature>
<feature type="compositionally biased region" description="Low complexity" evidence="1">
    <location>
        <begin position="1170"/>
        <end position="1183"/>
    </location>
</feature>
<feature type="compositionally biased region" description="Low complexity" evidence="1">
    <location>
        <begin position="1559"/>
        <end position="1572"/>
    </location>
</feature>
<feature type="compositionally biased region" description="Low complexity" evidence="1">
    <location>
        <begin position="1917"/>
        <end position="1930"/>
    </location>
</feature>
<feature type="compositionally biased region" description="Polar residues" evidence="1">
    <location>
        <begin position="1403"/>
        <end position="1418"/>
    </location>
</feature>
<feature type="compositionally biased region" description="Polar residues" evidence="1">
    <location>
        <begin position="1193"/>
        <end position="1204"/>
    </location>
</feature>
<proteinExistence type="predicted"/>
<evidence type="ECO:0000256" key="1">
    <source>
        <dbReference type="SAM" id="MobiDB-lite"/>
    </source>
</evidence>
<organism evidence="2">
    <name type="scientific">Vibrio parahaemolyticus</name>
    <dbReference type="NCBI Taxonomy" id="670"/>
    <lineage>
        <taxon>Bacteria</taxon>
        <taxon>Pseudomonadati</taxon>
        <taxon>Pseudomonadota</taxon>
        <taxon>Gammaproteobacteria</taxon>
        <taxon>Vibrionales</taxon>
        <taxon>Vibrionaceae</taxon>
        <taxon>Vibrio</taxon>
    </lineage>
</organism>
<feature type="compositionally biased region" description="Polar residues" evidence="1">
    <location>
        <begin position="991"/>
        <end position="1015"/>
    </location>
</feature>
<feature type="compositionally biased region" description="Polar residues" evidence="1">
    <location>
        <begin position="413"/>
        <end position="433"/>
    </location>
</feature>
<feature type="region of interest" description="Disordered" evidence="1">
    <location>
        <begin position="225"/>
        <end position="249"/>
    </location>
</feature>
<evidence type="ECO:0000313" key="2">
    <source>
        <dbReference type="EMBL" id="ATA66009.1"/>
    </source>
</evidence>
<feature type="compositionally biased region" description="Low complexity" evidence="1">
    <location>
        <begin position="1380"/>
        <end position="1393"/>
    </location>
</feature>
<accession>A0A250E4R0</accession>
<feature type="compositionally biased region" description="Polar residues" evidence="1">
    <location>
        <begin position="1095"/>
        <end position="1111"/>
    </location>
</feature>
<gene>
    <name evidence="2" type="ORF">MAVP-QPI_00061</name>
</gene>
<feature type="compositionally biased region" description="Polar residues" evidence="1">
    <location>
        <begin position="1940"/>
        <end position="1955"/>
    </location>
</feature>
<name>A0A250E4R0_VIBPH</name>
<feature type="compositionally biased region" description="Low complexity" evidence="1">
    <location>
        <begin position="2088"/>
        <end position="2101"/>
    </location>
</feature>
<feature type="region of interest" description="Disordered" evidence="1">
    <location>
        <begin position="2290"/>
        <end position="2311"/>
    </location>
</feature>
<feature type="compositionally biased region" description="Low complexity" evidence="1">
    <location>
        <begin position="571"/>
        <end position="584"/>
    </location>
</feature>
<feature type="compositionally biased region" description="Polar residues" evidence="1">
    <location>
        <begin position="2111"/>
        <end position="2126"/>
    </location>
</feature>
<feature type="compositionally biased region" description="Polar residues" evidence="1">
    <location>
        <begin position="857"/>
        <end position="870"/>
    </location>
</feature>
<feature type="compositionally biased region" description="Polar residues" evidence="1">
    <location>
        <begin position="1605"/>
        <end position="1623"/>
    </location>
</feature>
<feature type="compositionally biased region" description="Polar residues" evidence="1">
    <location>
        <begin position="685"/>
        <end position="702"/>
    </location>
</feature>
<feature type="compositionally biased region" description="Low complexity" evidence="1">
    <location>
        <begin position="1738"/>
        <end position="1751"/>
    </location>
</feature>
<dbReference type="EMBL" id="MF066646">
    <property type="protein sequence ID" value="ATA66009.1"/>
    <property type="molecule type" value="Genomic_DNA"/>
</dbReference>
<feature type="compositionally biased region" description="Basic and acidic residues" evidence="1">
    <location>
        <begin position="227"/>
        <end position="238"/>
    </location>
</feature>
<feature type="compositionally biased region" description="Polar residues" evidence="1">
    <location>
        <begin position="1247"/>
        <end position="1257"/>
    </location>
</feature>
<feature type="compositionally biased region" description="Polar residues" evidence="1">
    <location>
        <begin position="1582"/>
        <end position="1597"/>
    </location>
</feature>
<feature type="compositionally biased region" description="Low complexity" evidence="1">
    <location>
        <begin position="399"/>
        <end position="412"/>
    </location>
</feature>
<feature type="compositionally biased region" description="Polar residues" evidence="1">
    <location>
        <begin position="2290"/>
        <end position="2305"/>
    </location>
</feature>
<feature type="compositionally biased region" description="Polar residues" evidence="1">
    <location>
        <begin position="623"/>
        <end position="636"/>
    </location>
</feature>
<dbReference type="RefSeq" id="WP_021450088.1">
    <property type="nucleotide sequence ID" value="NZ_CP011885.1"/>
</dbReference>
<feature type="compositionally biased region" description="Polar residues" evidence="1">
    <location>
        <begin position="1963"/>
        <end position="1981"/>
    </location>
</feature>
<feature type="compositionally biased region" description="Polar residues" evidence="1">
    <location>
        <begin position="2004"/>
        <end position="2021"/>
    </location>
</feature>
<feature type="compositionally biased region" description="Polar residues" evidence="1">
    <location>
        <begin position="1761"/>
        <end position="1776"/>
    </location>
</feature>
<feature type="compositionally biased region" description="Polar residues" evidence="1">
    <location>
        <begin position="1059"/>
        <end position="1072"/>
    </location>
</feature>
<feature type="region of interest" description="Disordered" evidence="1">
    <location>
        <begin position="367"/>
        <end position="2171"/>
    </location>
</feature>